<organism evidence="4 5">
    <name type="scientific">Oleiharenicola lentus</name>
    <dbReference type="NCBI Taxonomy" id="2508720"/>
    <lineage>
        <taxon>Bacteria</taxon>
        <taxon>Pseudomonadati</taxon>
        <taxon>Verrucomicrobiota</taxon>
        <taxon>Opitutia</taxon>
        <taxon>Opitutales</taxon>
        <taxon>Opitutaceae</taxon>
        <taxon>Oleiharenicola</taxon>
    </lineage>
</organism>
<dbReference type="PANTHER" id="PTHR33643">
    <property type="entry name" value="UREASE ACCESSORY PROTEIN D"/>
    <property type="match status" value="1"/>
</dbReference>
<comment type="subunit">
    <text evidence="3">UreD, UreF and UreG form a complex that acts as a GTP-hydrolysis-dependent molecular chaperone, activating the urease apoprotein by helping to assemble the nickel containing metallocenter of UreC. The UreE protein probably delivers the nickel.</text>
</comment>
<comment type="function">
    <text evidence="3">Required for maturation of urease via the functional incorporation of the urease nickel metallocenter.</text>
</comment>
<comment type="subcellular location">
    <subcellularLocation>
        <location evidence="3">Cytoplasm</location>
    </subcellularLocation>
</comment>
<keyword evidence="2 3" id="KW-0143">Chaperone</keyword>
<evidence type="ECO:0000313" key="4">
    <source>
        <dbReference type="EMBL" id="RXK55422.1"/>
    </source>
</evidence>
<evidence type="ECO:0000313" key="5">
    <source>
        <dbReference type="Proteomes" id="UP000290218"/>
    </source>
</evidence>
<name>A0A4Q1C9A5_9BACT</name>
<dbReference type="Proteomes" id="UP000290218">
    <property type="component" value="Unassembled WGS sequence"/>
</dbReference>
<comment type="similarity">
    <text evidence="1 3">Belongs to the UreD family.</text>
</comment>
<dbReference type="OrthoDB" id="5328682at2"/>
<accession>A0A4Q1C9A5</accession>
<evidence type="ECO:0000256" key="2">
    <source>
        <dbReference type="ARBA" id="ARBA00023186"/>
    </source>
</evidence>
<evidence type="ECO:0000256" key="3">
    <source>
        <dbReference type="HAMAP-Rule" id="MF_01384"/>
    </source>
</evidence>
<dbReference type="HAMAP" id="MF_01384">
    <property type="entry name" value="UreD"/>
    <property type="match status" value="1"/>
</dbReference>
<dbReference type="GO" id="GO:0016151">
    <property type="term" value="F:nickel cation binding"/>
    <property type="evidence" value="ECO:0007669"/>
    <property type="project" value="UniProtKB-UniRule"/>
</dbReference>
<keyword evidence="5" id="KW-1185">Reference proteome</keyword>
<gene>
    <name evidence="3" type="primary">ureD</name>
    <name evidence="4" type="ORF">ESB00_05850</name>
</gene>
<keyword evidence="3" id="KW-0996">Nickel insertion</keyword>
<sequence>MTKFSGHMRLKATAGANGRTALTGQSFRAPYHVSKPYWDADSGTLLVQVVNPTAGILEGDFLESDIAVAKGAALLVTTPSASRVFKMKDGSAECRQHFAVAKDGWLEVLPEPLVPHRGSRYRQTTTVEVESGGGLFFVDLLMPGRIAHKGEAWLWDRLCLETEVRVGGELVLRERFDQSGAGLKALAAFTGSGAKACFGNAVLIAEGEAPWVEAARMLHGDGVWVGVSTLRRGGWSIKFVAADSIRLRRTLKALREILAANYPRMACDPRKL</sequence>
<evidence type="ECO:0000256" key="1">
    <source>
        <dbReference type="ARBA" id="ARBA00007177"/>
    </source>
</evidence>
<reference evidence="4 5" key="1">
    <citation type="submission" date="2019-01" db="EMBL/GenBank/DDBJ databases">
        <title>Lacunisphaera sp. strain TWA-58.</title>
        <authorList>
            <person name="Chen W.-M."/>
        </authorList>
    </citation>
    <scope>NUCLEOTIDE SEQUENCE [LARGE SCALE GENOMIC DNA]</scope>
    <source>
        <strain evidence="4 5">TWA-58</strain>
    </source>
</reference>
<dbReference type="AlphaFoldDB" id="A0A4Q1C9A5"/>
<protein>
    <recommendedName>
        <fullName evidence="3">Urease accessory protein UreD</fullName>
    </recommendedName>
</protein>
<proteinExistence type="inferred from homology"/>
<keyword evidence="3" id="KW-0963">Cytoplasm</keyword>
<comment type="caution">
    <text evidence="4">The sequence shown here is derived from an EMBL/GenBank/DDBJ whole genome shotgun (WGS) entry which is preliminary data.</text>
</comment>
<dbReference type="Pfam" id="PF01774">
    <property type="entry name" value="UreD"/>
    <property type="match status" value="1"/>
</dbReference>
<dbReference type="PANTHER" id="PTHR33643:SF1">
    <property type="entry name" value="UREASE ACCESSORY PROTEIN D"/>
    <property type="match status" value="1"/>
</dbReference>
<dbReference type="InterPro" id="IPR002669">
    <property type="entry name" value="UreD"/>
</dbReference>
<dbReference type="EMBL" id="SDHX01000001">
    <property type="protein sequence ID" value="RXK55422.1"/>
    <property type="molecule type" value="Genomic_DNA"/>
</dbReference>
<dbReference type="GO" id="GO:0005737">
    <property type="term" value="C:cytoplasm"/>
    <property type="evidence" value="ECO:0007669"/>
    <property type="project" value="UniProtKB-SubCell"/>
</dbReference>